<feature type="region of interest" description="Disordered" evidence="1">
    <location>
        <begin position="1"/>
        <end position="23"/>
    </location>
</feature>
<dbReference type="Proteomes" id="UP000800200">
    <property type="component" value="Unassembled WGS sequence"/>
</dbReference>
<dbReference type="PANTHER" id="PTHR46411">
    <property type="entry name" value="FAMILY ATPASE, PUTATIVE-RELATED"/>
    <property type="match status" value="1"/>
</dbReference>
<organism evidence="3 4">
    <name type="scientific">Zopfia rhizophila CBS 207.26</name>
    <dbReference type="NCBI Taxonomy" id="1314779"/>
    <lineage>
        <taxon>Eukaryota</taxon>
        <taxon>Fungi</taxon>
        <taxon>Dikarya</taxon>
        <taxon>Ascomycota</taxon>
        <taxon>Pezizomycotina</taxon>
        <taxon>Dothideomycetes</taxon>
        <taxon>Dothideomycetes incertae sedis</taxon>
        <taxon>Zopfiaceae</taxon>
        <taxon>Zopfia</taxon>
    </lineage>
</organism>
<feature type="compositionally biased region" description="Low complexity" evidence="1">
    <location>
        <begin position="1"/>
        <end position="11"/>
    </location>
</feature>
<dbReference type="AlphaFoldDB" id="A0A6A6DZU0"/>
<dbReference type="OrthoDB" id="10042665at2759"/>
<dbReference type="EMBL" id="ML994638">
    <property type="protein sequence ID" value="KAF2184285.1"/>
    <property type="molecule type" value="Genomic_DNA"/>
</dbReference>
<feature type="region of interest" description="Disordered" evidence="1">
    <location>
        <begin position="49"/>
        <end position="71"/>
    </location>
</feature>
<name>A0A6A6DZU0_9PEZI</name>
<feature type="domain" description="DUF7025" evidence="2">
    <location>
        <begin position="215"/>
        <end position="292"/>
    </location>
</feature>
<evidence type="ECO:0000313" key="3">
    <source>
        <dbReference type="EMBL" id="KAF2184285.1"/>
    </source>
</evidence>
<dbReference type="InterPro" id="IPR054289">
    <property type="entry name" value="DUF7025"/>
</dbReference>
<keyword evidence="4" id="KW-1185">Reference proteome</keyword>
<protein>
    <recommendedName>
        <fullName evidence="2">DUF7025 domain-containing protein</fullName>
    </recommendedName>
</protein>
<dbReference type="InterPro" id="IPR027417">
    <property type="entry name" value="P-loop_NTPase"/>
</dbReference>
<evidence type="ECO:0000313" key="4">
    <source>
        <dbReference type="Proteomes" id="UP000800200"/>
    </source>
</evidence>
<reference evidence="3" key="1">
    <citation type="journal article" date="2020" name="Stud. Mycol.">
        <title>101 Dothideomycetes genomes: a test case for predicting lifestyles and emergence of pathogens.</title>
        <authorList>
            <person name="Haridas S."/>
            <person name="Albert R."/>
            <person name="Binder M."/>
            <person name="Bloem J."/>
            <person name="Labutti K."/>
            <person name="Salamov A."/>
            <person name="Andreopoulos B."/>
            <person name="Baker S."/>
            <person name="Barry K."/>
            <person name="Bills G."/>
            <person name="Bluhm B."/>
            <person name="Cannon C."/>
            <person name="Castanera R."/>
            <person name="Culley D."/>
            <person name="Daum C."/>
            <person name="Ezra D."/>
            <person name="Gonzalez J."/>
            <person name="Henrissat B."/>
            <person name="Kuo A."/>
            <person name="Liang C."/>
            <person name="Lipzen A."/>
            <person name="Lutzoni F."/>
            <person name="Magnuson J."/>
            <person name="Mondo S."/>
            <person name="Nolan M."/>
            <person name="Ohm R."/>
            <person name="Pangilinan J."/>
            <person name="Park H.-J."/>
            <person name="Ramirez L."/>
            <person name="Alfaro M."/>
            <person name="Sun H."/>
            <person name="Tritt A."/>
            <person name="Yoshinaga Y."/>
            <person name="Zwiers L.-H."/>
            <person name="Turgeon B."/>
            <person name="Goodwin S."/>
            <person name="Spatafora J."/>
            <person name="Crous P."/>
            <person name="Grigoriev I."/>
        </authorList>
    </citation>
    <scope>NUCLEOTIDE SEQUENCE</scope>
    <source>
        <strain evidence="3">CBS 207.26</strain>
    </source>
</reference>
<dbReference type="Gene3D" id="3.40.50.300">
    <property type="entry name" value="P-loop containing nucleotide triphosphate hydrolases"/>
    <property type="match status" value="1"/>
</dbReference>
<sequence>MKQNGSTTQPTVTPPSSPNLSPNHDAIVFRIAQKIADALGIIAAGKALPEPASYPETPEGPAKDDLKPEETKARASKLAYKKVDEVWDEKAYKYKIAEPVAPTGEVNELELYVFVVRVRVVKLTDKTTKDTTSYIDIKSELLRDILKEILQDVRGISLSEDMPTVEPILLFHFLPELESYRSSASDNSENTLRLKHLGLLIDFIKTSHKSTAERLASLLRTKEITYDLLPALFKANSEIYTTCRGTSVSRCFKYNYGEERTEPNGSKFFYIEGRYIDFDGNIAFQVKEKGEIASQHVKSRIMVDAAFFQQMNPDYPAPRVYKSRPVMIDIFSFGLLGPDRKDSRVKYVDIDPDRMKDHEFLVCGLAVLGFGLDDKLFNSKGQKRVLLLHGPPGVRKTLTAEATSEYLKTPLYVLPTKQLGTDAVEVEKILSNTFKLPSY</sequence>
<feature type="compositionally biased region" description="Basic and acidic residues" evidence="1">
    <location>
        <begin position="61"/>
        <end position="71"/>
    </location>
</feature>
<evidence type="ECO:0000256" key="1">
    <source>
        <dbReference type="SAM" id="MobiDB-lite"/>
    </source>
</evidence>
<dbReference type="Pfam" id="PF22942">
    <property type="entry name" value="DUF7025"/>
    <property type="match status" value="1"/>
</dbReference>
<accession>A0A6A6DZU0</accession>
<evidence type="ECO:0000259" key="2">
    <source>
        <dbReference type="Pfam" id="PF22942"/>
    </source>
</evidence>
<gene>
    <name evidence="3" type="ORF">K469DRAFT_688770</name>
</gene>
<dbReference type="PANTHER" id="PTHR46411:SF1">
    <property type="entry name" value="FAMILY ATPASE, PUTATIVE (AFU_ORTHOLOGUE AFUA_7G05752)-RELATED"/>
    <property type="match status" value="1"/>
</dbReference>
<proteinExistence type="predicted"/>